<sequence length="92" mass="10260">MYLIAPTTCDAFNQYGCFQTYYSGAFKVAAAFAFISVAFSIIDIILNFFFYYRNPTVVPAPSLYSPSCAKPTSSSPSILKKRKEEPSITDEE</sequence>
<evidence type="ECO:0000256" key="1">
    <source>
        <dbReference type="SAM" id="MobiDB-lite"/>
    </source>
</evidence>
<evidence type="ECO:0000313" key="4">
    <source>
        <dbReference type="Proteomes" id="UP000271162"/>
    </source>
</evidence>
<evidence type="ECO:0000313" key="3">
    <source>
        <dbReference type="EMBL" id="VDL68866.1"/>
    </source>
</evidence>
<gene>
    <name evidence="3" type="ORF">NBR_LOCUS5277</name>
</gene>
<feature type="transmembrane region" description="Helical" evidence="2">
    <location>
        <begin position="28"/>
        <end position="52"/>
    </location>
</feature>
<evidence type="ECO:0000313" key="5">
    <source>
        <dbReference type="WBParaSite" id="NBR_0000527501-mRNA-1"/>
    </source>
</evidence>
<name>A0A0N4XRX3_NIPBR</name>
<keyword evidence="4" id="KW-1185">Reference proteome</keyword>
<dbReference type="AlphaFoldDB" id="A0A0N4XRX3"/>
<keyword evidence="2" id="KW-1133">Transmembrane helix</keyword>
<dbReference type="EMBL" id="UYSL01012207">
    <property type="protein sequence ID" value="VDL68866.1"/>
    <property type="molecule type" value="Genomic_DNA"/>
</dbReference>
<evidence type="ECO:0000256" key="2">
    <source>
        <dbReference type="SAM" id="Phobius"/>
    </source>
</evidence>
<protein>
    <submittedName>
        <fullName evidence="5">MARVEL domain-containing protein</fullName>
    </submittedName>
</protein>
<feature type="region of interest" description="Disordered" evidence="1">
    <location>
        <begin position="67"/>
        <end position="92"/>
    </location>
</feature>
<reference evidence="3 4" key="2">
    <citation type="submission" date="2018-11" db="EMBL/GenBank/DDBJ databases">
        <authorList>
            <consortium name="Pathogen Informatics"/>
        </authorList>
    </citation>
    <scope>NUCLEOTIDE SEQUENCE [LARGE SCALE GENOMIC DNA]</scope>
</reference>
<accession>A0A0N4XRX3</accession>
<dbReference type="Proteomes" id="UP000271162">
    <property type="component" value="Unassembled WGS sequence"/>
</dbReference>
<reference evidence="5" key="1">
    <citation type="submission" date="2017-02" db="UniProtKB">
        <authorList>
            <consortium name="WormBaseParasite"/>
        </authorList>
    </citation>
    <scope>IDENTIFICATION</scope>
</reference>
<dbReference type="WBParaSite" id="NBR_0000527501-mRNA-1">
    <property type="protein sequence ID" value="NBR_0000527501-mRNA-1"/>
    <property type="gene ID" value="NBR_0000527501"/>
</dbReference>
<keyword evidence="2" id="KW-0472">Membrane</keyword>
<keyword evidence="2" id="KW-0812">Transmembrane</keyword>
<proteinExistence type="predicted"/>
<organism evidence="5">
    <name type="scientific">Nippostrongylus brasiliensis</name>
    <name type="common">Rat hookworm</name>
    <dbReference type="NCBI Taxonomy" id="27835"/>
    <lineage>
        <taxon>Eukaryota</taxon>
        <taxon>Metazoa</taxon>
        <taxon>Ecdysozoa</taxon>
        <taxon>Nematoda</taxon>
        <taxon>Chromadorea</taxon>
        <taxon>Rhabditida</taxon>
        <taxon>Rhabditina</taxon>
        <taxon>Rhabditomorpha</taxon>
        <taxon>Strongyloidea</taxon>
        <taxon>Heligmosomidae</taxon>
        <taxon>Nippostrongylus</taxon>
    </lineage>
</organism>